<dbReference type="EMBL" id="JADOXO010000015">
    <property type="protein sequence ID" value="KAF9819775.1"/>
    <property type="molecule type" value="Genomic_DNA"/>
</dbReference>
<proteinExistence type="predicted"/>
<dbReference type="Proteomes" id="UP000639403">
    <property type="component" value="Unassembled WGS sequence"/>
</dbReference>
<sequence length="409" mass="43248">MAQLLQPAAPDPGRISQILPAVKCSSCAQPVPIAELGDHICQPGSPVPSLAGKPLVSPLTALELDPAKHQSRVAFPVKTIQAQQPPASDLIPTTPTNIPHTAPQVVRRLSGGRPISGQVDTKTGGEAGMAGVGMEPPKTPLSATPTTPSAASIRLPFFEKFKDSKLRSELQPEDNLDTTTPDSDAESDYGGLAYARSSADEDEDEDKPLKTKLPPISTSVTPARDPDHKDKVRFPSIAGSESHYSESPVSPRLPQRSLSASTGTSTYSARTIAKSTGALDRVMETLLEDVASPSTSAAASPAPLTAPLLPENQRDSRPPKLPTRSHTSPTLGTGRVEQARGKKRVKERVCAKCTKMIDDGRWIQMEGGSVLCDKCWKSMYLPKVRAAFCLVPGCETDDVVVGDSAGDAA</sequence>
<feature type="compositionally biased region" description="Low complexity" evidence="1">
    <location>
        <begin position="292"/>
        <end position="310"/>
    </location>
</feature>
<evidence type="ECO:0000313" key="2">
    <source>
        <dbReference type="EMBL" id="KAF9819775.1"/>
    </source>
</evidence>
<feature type="compositionally biased region" description="Basic and acidic residues" evidence="1">
    <location>
        <begin position="224"/>
        <end position="233"/>
    </location>
</feature>
<dbReference type="AlphaFoldDB" id="A0A8H7U5Q9"/>
<gene>
    <name evidence="2" type="ORF">IEO21_01866</name>
</gene>
<feature type="region of interest" description="Disordered" evidence="1">
    <location>
        <begin position="111"/>
        <end position="150"/>
    </location>
</feature>
<accession>A0A8H7U5Q9</accession>
<comment type="caution">
    <text evidence="2">The sequence shown here is derived from an EMBL/GenBank/DDBJ whole genome shotgun (WGS) entry which is preliminary data.</text>
</comment>
<organism evidence="2 3">
    <name type="scientific">Rhodonia placenta</name>
    <dbReference type="NCBI Taxonomy" id="104341"/>
    <lineage>
        <taxon>Eukaryota</taxon>
        <taxon>Fungi</taxon>
        <taxon>Dikarya</taxon>
        <taxon>Basidiomycota</taxon>
        <taxon>Agaricomycotina</taxon>
        <taxon>Agaricomycetes</taxon>
        <taxon>Polyporales</taxon>
        <taxon>Adustoporiaceae</taxon>
        <taxon>Rhodonia</taxon>
    </lineage>
</organism>
<protein>
    <submittedName>
        <fullName evidence="2">Uncharacterized protein</fullName>
    </submittedName>
</protein>
<evidence type="ECO:0000313" key="3">
    <source>
        <dbReference type="Proteomes" id="UP000639403"/>
    </source>
</evidence>
<reference evidence="2" key="1">
    <citation type="submission" date="2020-11" db="EMBL/GenBank/DDBJ databases">
        <authorList>
            <person name="Koelle M."/>
            <person name="Horta M.A.C."/>
            <person name="Nowrousian M."/>
            <person name="Ohm R.A."/>
            <person name="Benz P."/>
            <person name="Pilgard A."/>
        </authorList>
    </citation>
    <scope>NUCLEOTIDE SEQUENCE</scope>
    <source>
        <strain evidence="2">FPRL280</strain>
    </source>
</reference>
<reference evidence="2" key="2">
    <citation type="journal article" name="Front. Microbiol.">
        <title>Degradative Capacity of Two Strains of Rhodonia placenta: From Phenotype to Genotype.</title>
        <authorList>
            <person name="Kolle M."/>
            <person name="Horta M.A.C."/>
            <person name="Nowrousian M."/>
            <person name="Ohm R.A."/>
            <person name="Benz J.P."/>
            <person name="Pilgard A."/>
        </authorList>
    </citation>
    <scope>NUCLEOTIDE SEQUENCE</scope>
    <source>
        <strain evidence="2">FPRL280</strain>
    </source>
</reference>
<name>A0A8H7U5Q9_9APHY</name>
<feature type="region of interest" description="Disordered" evidence="1">
    <location>
        <begin position="292"/>
        <end position="340"/>
    </location>
</feature>
<evidence type="ECO:0000256" key="1">
    <source>
        <dbReference type="SAM" id="MobiDB-lite"/>
    </source>
</evidence>
<feature type="region of interest" description="Disordered" evidence="1">
    <location>
        <begin position="164"/>
        <end position="268"/>
    </location>
</feature>
<feature type="compositionally biased region" description="Polar residues" evidence="1">
    <location>
        <begin position="256"/>
        <end position="268"/>
    </location>
</feature>
<feature type="compositionally biased region" description="Low complexity" evidence="1">
    <location>
        <begin position="132"/>
        <end position="150"/>
    </location>
</feature>